<name>A0A8J5VLS2_ZIZPA</name>
<dbReference type="AlphaFoldDB" id="A0A8J5VLS2"/>
<comment type="caution">
    <text evidence="1">The sequence shown here is derived from an EMBL/GenBank/DDBJ whole genome shotgun (WGS) entry which is preliminary data.</text>
</comment>
<reference evidence="1" key="2">
    <citation type="submission" date="2021-02" db="EMBL/GenBank/DDBJ databases">
        <authorList>
            <person name="Kimball J.A."/>
            <person name="Haas M.W."/>
            <person name="Macchietto M."/>
            <person name="Kono T."/>
            <person name="Duquette J."/>
            <person name="Shao M."/>
        </authorList>
    </citation>
    <scope>NUCLEOTIDE SEQUENCE</scope>
    <source>
        <tissue evidence="1">Fresh leaf tissue</tissue>
    </source>
</reference>
<protein>
    <submittedName>
        <fullName evidence="1">Uncharacterized protein</fullName>
    </submittedName>
</protein>
<dbReference type="EMBL" id="JAAALK010000289">
    <property type="protein sequence ID" value="KAG8049219.1"/>
    <property type="molecule type" value="Genomic_DNA"/>
</dbReference>
<keyword evidence="2" id="KW-1185">Reference proteome</keyword>
<accession>A0A8J5VLS2</accession>
<reference evidence="1" key="1">
    <citation type="journal article" date="2021" name="bioRxiv">
        <title>Whole Genome Assembly and Annotation of Northern Wild Rice, Zizania palustris L., Supports a Whole Genome Duplication in the Zizania Genus.</title>
        <authorList>
            <person name="Haas M."/>
            <person name="Kono T."/>
            <person name="Macchietto M."/>
            <person name="Millas R."/>
            <person name="McGilp L."/>
            <person name="Shao M."/>
            <person name="Duquette J."/>
            <person name="Hirsch C.N."/>
            <person name="Kimball J."/>
        </authorList>
    </citation>
    <scope>NUCLEOTIDE SEQUENCE</scope>
    <source>
        <tissue evidence="1">Fresh leaf tissue</tissue>
    </source>
</reference>
<dbReference type="Proteomes" id="UP000729402">
    <property type="component" value="Unassembled WGS sequence"/>
</dbReference>
<gene>
    <name evidence="1" type="ORF">GUJ93_ZPchr0009g418</name>
</gene>
<evidence type="ECO:0000313" key="2">
    <source>
        <dbReference type="Proteomes" id="UP000729402"/>
    </source>
</evidence>
<dbReference type="OrthoDB" id="1929062at2759"/>
<organism evidence="1 2">
    <name type="scientific">Zizania palustris</name>
    <name type="common">Northern wild rice</name>
    <dbReference type="NCBI Taxonomy" id="103762"/>
    <lineage>
        <taxon>Eukaryota</taxon>
        <taxon>Viridiplantae</taxon>
        <taxon>Streptophyta</taxon>
        <taxon>Embryophyta</taxon>
        <taxon>Tracheophyta</taxon>
        <taxon>Spermatophyta</taxon>
        <taxon>Magnoliopsida</taxon>
        <taxon>Liliopsida</taxon>
        <taxon>Poales</taxon>
        <taxon>Poaceae</taxon>
        <taxon>BOP clade</taxon>
        <taxon>Oryzoideae</taxon>
        <taxon>Oryzeae</taxon>
        <taxon>Zizaniinae</taxon>
        <taxon>Zizania</taxon>
    </lineage>
</organism>
<sequence length="103" mass="11207">MGGAIREEDATAIVATLPRLKLLCLDGCYLPKHVLLTIIHGCPELEALSAKRCVAFDEGDDEVAREAAMIGRFEVGGSRLVNKLDLYDVDDVDDDTSPYVDVI</sequence>
<evidence type="ECO:0000313" key="1">
    <source>
        <dbReference type="EMBL" id="KAG8049219.1"/>
    </source>
</evidence>
<proteinExistence type="predicted"/>